<dbReference type="PANTHER" id="PTHR32063">
    <property type="match status" value="1"/>
</dbReference>
<dbReference type="Gene3D" id="1.20.1640.10">
    <property type="entry name" value="Multidrug efflux transporter AcrB transmembrane domain"/>
    <property type="match status" value="2"/>
</dbReference>
<name>A0A1T2L3T3_9GAMM</name>
<feature type="transmembrane region" description="Helical" evidence="1">
    <location>
        <begin position="382"/>
        <end position="404"/>
    </location>
</feature>
<keyword evidence="1" id="KW-0472">Membrane</keyword>
<dbReference type="GO" id="GO:0005886">
    <property type="term" value="C:plasma membrane"/>
    <property type="evidence" value="ECO:0007669"/>
    <property type="project" value="TreeGrafter"/>
</dbReference>
<feature type="transmembrane region" description="Helical" evidence="1">
    <location>
        <begin position="353"/>
        <end position="370"/>
    </location>
</feature>
<feature type="transmembrane region" description="Helical" evidence="1">
    <location>
        <begin position="919"/>
        <end position="940"/>
    </location>
</feature>
<organism evidence="2 3">
    <name type="scientific">Solemya pervernicosa gill symbiont</name>
    <dbReference type="NCBI Taxonomy" id="642797"/>
    <lineage>
        <taxon>Bacteria</taxon>
        <taxon>Pseudomonadati</taxon>
        <taxon>Pseudomonadota</taxon>
        <taxon>Gammaproteobacteria</taxon>
        <taxon>sulfur-oxidizing symbionts</taxon>
    </lineage>
</organism>
<accession>A0A1T2L3T3</accession>
<dbReference type="EMBL" id="MPRL01000042">
    <property type="protein sequence ID" value="OOZ39765.1"/>
    <property type="molecule type" value="Genomic_DNA"/>
</dbReference>
<dbReference type="Proteomes" id="UP000191110">
    <property type="component" value="Unassembled WGS sequence"/>
</dbReference>
<sequence>MIRYFANHPTAANLMMLILLVMGIIALPEMKRETFPEFTARSVQITTAYPGASAEEIEEGICRKLEDAFDGMNNIDELRCEAREGIAIAVADMREGEDAKSFLDDLKSAVDEIDSFPELVETPTVSELNRTDQVVSIAITGPMQPNHLKAYCEGVKQRLLSHGGIPQIEINGFSDHQISIEIPTATLRQYGLSAASIANTIRNQNIDTPIGTLMGDEQELLLRFSEQRRTPEEYAELRVIAGNSGAELRLGDIATITDTFADDNNQIAFNGNRACLLSITKSRSQDTLTVYDAVERALEKERATKPATVEFHLTQDMSSVVRERLSLLVSNGIQGLVLVAATLWLFFGARFSFWVAMGLPVSFLAAFFFMQAFGLSINMISMVALLVALGLLMDDAIVLAENIAAHRARGKSPLQAAIDGTKQVAPGVFSSFLTSISVFGPLAFLSGQMGAVLKVIPMVLIITLAVSLIEAFLILPSHLNHSLSHHDPSESPMRRRFERWLAHVREDWVGALVDRAIAWRYFTLGLVVALFLITIGLTSSGILKFQGFPSIEGDQIEARILLPQGTPLDKTEAVVNEIERAALALNDSFREQQPQQVDIVENSIVRYGLNSDANESGPHLATVSLDLLSTETRNGSIPKLLNRWRELSQLPPEVINVSFKEPTRGPAGKPIEIRLQGNDLDQLKGASLELQTWLAAYRGLSDVSDDMRPGKPELRLRLKPGALNLGLDANTIATQLRAAYFGITATEIQVGIESYEVDISLSEQDRNQISDLSRFTIISATGIAVPLESVVTIEQDRGYARIQHVDGQRSVTVQANLDTRLNNSTEILSHTKKVFLPQLSQQFPQVEVVFQGESKENAKTGDSVLRAVVVGILGIFVILSFQFKSYREPLLVMAIIPMAVIGSFWGHLLMGLTLSMPSIIGLVSLSGIAVNDSILLVTFIKENIRQGMAPLEAAAQASRARFRAVLLTSATTIAGLLPILTETSMQAQILIPLVASIAFGLVATTLMVLFLVPSLYGILHDLNWTREVEPLEGKSDSEANR</sequence>
<gene>
    <name evidence="2" type="ORF">BOW53_10340</name>
</gene>
<dbReference type="Gene3D" id="3.30.70.1430">
    <property type="entry name" value="Multidrug efflux transporter AcrB pore domain"/>
    <property type="match status" value="2"/>
</dbReference>
<evidence type="ECO:0000313" key="2">
    <source>
        <dbReference type="EMBL" id="OOZ39765.1"/>
    </source>
</evidence>
<feature type="transmembrane region" description="Helical" evidence="1">
    <location>
        <begin position="864"/>
        <end position="883"/>
    </location>
</feature>
<dbReference type="SUPFAM" id="SSF82693">
    <property type="entry name" value="Multidrug efflux transporter AcrB pore domain, PN1, PN2, PC1 and PC2 subdomains"/>
    <property type="match status" value="2"/>
</dbReference>
<dbReference type="Pfam" id="PF00873">
    <property type="entry name" value="ACR_tran"/>
    <property type="match status" value="1"/>
</dbReference>
<reference evidence="2 3" key="1">
    <citation type="submission" date="2016-11" db="EMBL/GenBank/DDBJ databases">
        <title>Mixed transmission modes and dynamic genome evolution in an obligate animal-bacterial symbiosis.</title>
        <authorList>
            <person name="Russell S.L."/>
            <person name="Corbett-Detig R.B."/>
            <person name="Cavanaugh C.M."/>
        </authorList>
    </citation>
    <scope>NUCLEOTIDE SEQUENCE [LARGE SCALE GENOMIC DNA]</scope>
    <source>
        <strain evidence="2">Sveles-Q1</strain>
    </source>
</reference>
<protein>
    <submittedName>
        <fullName evidence="2">Acriflavin resistance protein</fullName>
    </submittedName>
</protein>
<dbReference type="SUPFAM" id="SSF82714">
    <property type="entry name" value="Multidrug efflux transporter AcrB TolC docking domain, DN and DC subdomains"/>
    <property type="match status" value="2"/>
</dbReference>
<feature type="transmembrane region" description="Helical" evidence="1">
    <location>
        <begin position="6"/>
        <end position="27"/>
    </location>
</feature>
<dbReference type="OrthoDB" id="5287122at2"/>
<dbReference type="AlphaFoldDB" id="A0A1T2L3T3"/>
<feature type="transmembrane region" description="Helical" evidence="1">
    <location>
        <begin position="993"/>
        <end position="1016"/>
    </location>
</feature>
<evidence type="ECO:0000256" key="1">
    <source>
        <dbReference type="SAM" id="Phobius"/>
    </source>
</evidence>
<dbReference type="GO" id="GO:0042910">
    <property type="term" value="F:xenobiotic transmembrane transporter activity"/>
    <property type="evidence" value="ECO:0007669"/>
    <property type="project" value="TreeGrafter"/>
</dbReference>
<feature type="transmembrane region" description="Helical" evidence="1">
    <location>
        <begin position="424"/>
        <end position="445"/>
    </location>
</feature>
<dbReference type="Gene3D" id="3.30.70.1440">
    <property type="entry name" value="Multidrug efflux transporter AcrB pore domain"/>
    <property type="match status" value="1"/>
</dbReference>
<dbReference type="InterPro" id="IPR001036">
    <property type="entry name" value="Acrflvin-R"/>
</dbReference>
<dbReference type="SUPFAM" id="SSF82866">
    <property type="entry name" value="Multidrug efflux transporter AcrB transmembrane domain"/>
    <property type="match status" value="2"/>
</dbReference>
<dbReference type="PANTHER" id="PTHR32063:SF33">
    <property type="entry name" value="RND SUPERFAMILY EFFLUX PUMP PERMEASE COMPONENT"/>
    <property type="match status" value="1"/>
</dbReference>
<keyword evidence="1" id="KW-0812">Transmembrane</keyword>
<dbReference type="PRINTS" id="PR00702">
    <property type="entry name" value="ACRIFLAVINRP"/>
</dbReference>
<feature type="transmembrane region" description="Helical" evidence="1">
    <location>
        <begin position="452"/>
        <end position="475"/>
    </location>
</feature>
<dbReference type="Gene3D" id="3.30.2090.10">
    <property type="entry name" value="Multidrug efflux transporter AcrB TolC docking domain, DN and DC subdomains"/>
    <property type="match status" value="2"/>
</dbReference>
<evidence type="ECO:0000313" key="3">
    <source>
        <dbReference type="Proteomes" id="UP000191110"/>
    </source>
</evidence>
<feature type="transmembrane region" description="Helical" evidence="1">
    <location>
        <begin position="517"/>
        <end position="537"/>
    </location>
</feature>
<proteinExistence type="predicted"/>
<keyword evidence="1" id="KW-1133">Transmembrane helix</keyword>
<dbReference type="RefSeq" id="WP_078484007.1">
    <property type="nucleotide sequence ID" value="NZ_MPRL01000042.1"/>
</dbReference>
<feature type="transmembrane region" description="Helical" evidence="1">
    <location>
        <begin position="960"/>
        <end position="981"/>
    </location>
</feature>
<dbReference type="InterPro" id="IPR027463">
    <property type="entry name" value="AcrB_DN_DC_subdom"/>
</dbReference>
<comment type="caution">
    <text evidence="2">The sequence shown here is derived from an EMBL/GenBank/DDBJ whole genome shotgun (WGS) entry which is preliminary data.</text>
</comment>
<feature type="transmembrane region" description="Helical" evidence="1">
    <location>
        <begin position="325"/>
        <end position="347"/>
    </location>
</feature>
<feature type="transmembrane region" description="Helical" evidence="1">
    <location>
        <begin position="889"/>
        <end position="912"/>
    </location>
</feature>
<keyword evidence="3" id="KW-1185">Reference proteome</keyword>
<dbReference type="Gene3D" id="3.30.70.1320">
    <property type="entry name" value="Multidrug efflux transporter AcrB pore domain like"/>
    <property type="match status" value="1"/>
</dbReference>